<dbReference type="RefSeq" id="WP_131756431.1">
    <property type="nucleotide sequence ID" value="NZ_CAACUY010000016.1"/>
</dbReference>
<dbReference type="EMBL" id="JBHTGP010000024">
    <property type="protein sequence ID" value="MFD0690891.1"/>
    <property type="molecule type" value="Genomic_DNA"/>
</dbReference>
<evidence type="ECO:0000259" key="5">
    <source>
        <dbReference type="Pfam" id="PF03070"/>
    </source>
</evidence>
<dbReference type="InterPro" id="IPR039068">
    <property type="entry name" value="PqqC-like"/>
</dbReference>
<dbReference type="InterPro" id="IPR016084">
    <property type="entry name" value="Haem_Oase-like_multi-hlx"/>
</dbReference>
<comment type="catalytic activity">
    <reaction evidence="4">
        <text>6-(2-amino-2-carboxyethyl)-7,8-dioxo-1,2,3,4,7,8-hexahydroquinoline-2,4-dicarboxylate + 3 O2 = pyrroloquinoline quinone + 2 H2O2 + 2 H2O + H(+)</text>
        <dbReference type="Rhea" id="RHEA:10692"/>
        <dbReference type="ChEBI" id="CHEBI:15377"/>
        <dbReference type="ChEBI" id="CHEBI:15378"/>
        <dbReference type="ChEBI" id="CHEBI:15379"/>
        <dbReference type="ChEBI" id="CHEBI:16240"/>
        <dbReference type="ChEBI" id="CHEBI:58442"/>
        <dbReference type="ChEBI" id="CHEBI:58778"/>
        <dbReference type="EC" id="1.3.3.11"/>
    </reaction>
</comment>
<reference evidence="7" key="1">
    <citation type="journal article" date="2019" name="Int. J. Syst. Evol. Microbiol.">
        <title>The Global Catalogue of Microorganisms (GCM) 10K type strain sequencing project: providing services to taxonomists for standard genome sequencing and annotation.</title>
        <authorList>
            <consortium name="The Broad Institute Genomics Platform"/>
            <consortium name="The Broad Institute Genome Sequencing Center for Infectious Disease"/>
            <person name="Wu L."/>
            <person name="Ma J."/>
        </authorList>
    </citation>
    <scope>NUCLEOTIDE SEQUENCE [LARGE SCALE GENOMIC DNA]</scope>
    <source>
        <strain evidence="7">JCM 9371</strain>
    </source>
</reference>
<evidence type="ECO:0000256" key="4">
    <source>
        <dbReference type="HAMAP-Rule" id="MF_00654"/>
    </source>
</evidence>
<dbReference type="Gene3D" id="1.20.910.10">
    <property type="entry name" value="Heme oxygenase-like"/>
    <property type="match status" value="1"/>
</dbReference>
<keyword evidence="3 4" id="KW-0560">Oxidoreductase</keyword>
<dbReference type="HAMAP" id="MF_00654">
    <property type="entry name" value="PQQ_syn_PqqC"/>
    <property type="match status" value="1"/>
</dbReference>
<accession>A0ABW2XWX6</accession>
<gene>
    <name evidence="4 6" type="primary">pqqC</name>
    <name evidence="6" type="ORF">ACFQZM_40820</name>
</gene>
<comment type="caution">
    <text evidence="6">The sequence shown here is derived from an EMBL/GenBank/DDBJ whole genome shotgun (WGS) entry which is preliminary data.</text>
</comment>
<evidence type="ECO:0000256" key="1">
    <source>
        <dbReference type="ARBA" id="ARBA00004948"/>
    </source>
</evidence>
<dbReference type="InterPro" id="IPR011845">
    <property type="entry name" value="PqqC"/>
</dbReference>
<comment type="function">
    <text evidence="4">Ring cyclization and eight-electron oxidation of 3a-(2-amino-2-carboxyethyl)-4,5-dioxo-4,5,6,7,8,9-hexahydroquinoline-7,9-dicarboxylic-acid to PQQ.</text>
</comment>
<keyword evidence="2 4" id="KW-0884">PQQ biosynthesis</keyword>
<dbReference type="Pfam" id="PF03070">
    <property type="entry name" value="TENA_THI-4"/>
    <property type="match status" value="1"/>
</dbReference>
<comment type="similarity">
    <text evidence="4">Belongs to the PqqC family.</text>
</comment>
<dbReference type="NCBIfam" id="TIGR02111">
    <property type="entry name" value="PQQ_syn_pqqC"/>
    <property type="match status" value="1"/>
</dbReference>
<feature type="domain" description="Thiaminase-2/PQQC" evidence="5">
    <location>
        <begin position="26"/>
        <end position="239"/>
    </location>
</feature>
<dbReference type="InterPro" id="IPR004305">
    <property type="entry name" value="Thiaminase-2/PQQC"/>
</dbReference>
<organism evidence="6 7">
    <name type="scientific">Actinomadura fibrosa</name>
    <dbReference type="NCBI Taxonomy" id="111802"/>
    <lineage>
        <taxon>Bacteria</taxon>
        <taxon>Bacillati</taxon>
        <taxon>Actinomycetota</taxon>
        <taxon>Actinomycetes</taxon>
        <taxon>Streptosporangiales</taxon>
        <taxon>Thermomonosporaceae</taxon>
        <taxon>Actinomadura</taxon>
    </lineage>
</organism>
<dbReference type="PANTHER" id="PTHR40279">
    <property type="entry name" value="PQQC-LIKE PROTEIN"/>
    <property type="match status" value="1"/>
</dbReference>
<dbReference type="Proteomes" id="UP001597063">
    <property type="component" value="Unassembled WGS sequence"/>
</dbReference>
<dbReference type="SUPFAM" id="SSF48613">
    <property type="entry name" value="Heme oxygenase-like"/>
    <property type="match status" value="1"/>
</dbReference>
<evidence type="ECO:0000313" key="7">
    <source>
        <dbReference type="Proteomes" id="UP001597063"/>
    </source>
</evidence>
<evidence type="ECO:0000256" key="3">
    <source>
        <dbReference type="ARBA" id="ARBA00023002"/>
    </source>
</evidence>
<proteinExistence type="inferred from homology"/>
<dbReference type="EC" id="1.3.3.11" evidence="4"/>
<sequence>MSTASAHAPHRTARPRPWAPGELEHRLREIAAERYHHRHPFNLRMHDGLLAPEELRCWALNRFHYQRHIPIKDALILAKLGDRELRRSWIRRIHDHDGRDGDEPGDAGGIERWLRLGEAVGLDRVLLLSGEGVLPGVRLAVEGYVNFCRLGTPLEAIASSLTELFAPDLMVTRIGAWERHYPWSEPDGLRYFQVRVQQGRRDADEALALVHRWAETRADQERVLAAFTFKCDVLWSLLDAVERAATPNVAAPNAGAANVAAPDTGAADAG</sequence>
<evidence type="ECO:0000313" key="6">
    <source>
        <dbReference type="EMBL" id="MFD0690891.1"/>
    </source>
</evidence>
<comment type="pathway">
    <text evidence="4">Cofactor biosynthesis; pyrroloquinoline quinone biosynthesis.</text>
</comment>
<protein>
    <recommendedName>
        <fullName evidence="4">Pyrroloquinoline-quinone synthase</fullName>
        <ecNumber evidence="4">1.3.3.11</ecNumber>
    </recommendedName>
    <alternativeName>
        <fullName evidence="4">Coenzyme PQQ synthesis protein C</fullName>
    </alternativeName>
    <alternativeName>
        <fullName evidence="4">Pyrroloquinoline quinone biosynthesis protein C</fullName>
    </alternativeName>
</protein>
<evidence type="ECO:0000256" key="2">
    <source>
        <dbReference type="ARBA" id="ARBA00022905"/>
    </source>
</evidence>
<comment type="pathway">
    <text evidence="1">Cofactor biosynthesis; thiamine diphosphate biosynthesis.</text>
</comment>
<keyword evidence="7" id="KW-1185">Reference proteome</keyword>
<dbReference type="GO" id="GO:0033732">
    <property type="term" value="F:pyrroloquinoline-quinone synthase activity"/>
    <property type="evidence" value="ECO:0007669"/>
    <property type="project" value="UniProtKB-EC"/>
</dbReference>
<dbReference type="PANTHER" id="PTHR40279:SF3">
    <property type="entry name" value="4-AMINOBENZOATE SYNTHASE"/>
    <property type="match status" value="1"/>
</dbReference>
<name>A0ABW2XWX6_9ACTN</name>